<feature type="non-terminal residue" evidence="2">
    <location>
        <position position="1"/>
    </location>
</feature>
<dbReference type="Gene3D" id="3.20.20.110">
    <property type="entry name" value="Ribulose bisphosphate carboxylase, large subunit, C-terminal domain"/>
    <property type="match status" value="1"/>
</dbReference>
<dbReference type="EMBL" id="BARU01008665">
    <property type="protein sequence ID" value="GAH43913.1"/>
    <property type="molecule type" value="Genomic_DNA"/>
</dbReference>
<dbReference type="GO" id="GO:0000287">
    <property type="term" value="F:magnesium ion binding"/>
    <property type="evidence" value="ECO:0007669"/>
    <property type="project" value="InterPro"/>
</dbReference>
<evidence type="ECO:0000259" key="1">
    <source>
        <dbReference type="Pfam" id="PF00016"/>
    </source>
</evidence>
<protein>
    <recommendedName>
        <fullName evidence="1">Ribulose bisphosphate carboxylase large subunit C-terminal domain-containing protein</fullName>
    </recommendedName>
</protein>
<dbReference type="InterPro" id="IPR033966">
    <property type="entry name" value="RuBisCO"/>
</dbReference>
<dbReference type="Pfam" id="PF00016">
    <property type="entry name" value="RuBisCO_large"/>
    <property type="match status" value="1"/>
</dbReference>
<comment type="caution">
    <text evidence="2">The sequence shown here is derived from an EMBL/GenBank/DDBJ whole genome shotgun (WGS) entry which is preliminary data.</text>
</comment>
<sequence length="122" mass="13226">LGKLAGDKKEVYNNYIKIALNSNEADDEVLEQNWHDMKNSLSVCSGGVHPGIIHRLMELLSTDITVQVGGGVLGHPGGTKSGAKALRQAINAYMEGVSVKEYAKNHVELEQALELWGDETPI</sequence>
<proteinExistence type="predicted"/>
<dbReference type="PANTHER" id="PTHR42704:SF17">
    <property type="entry name" value="RIBULOSE BISPHOSPHATE CARBOXYLASE LARGE CHAIN"/>
    <property type="match status" value="1"/>
</dbReference>
<dbReference type="GO" id="GO:0016984">
    <property type="term" value="F:ribulose-bisphosphate carboxylase activity"/>
    <property type="evidence" value="ECO:0007669"/>
    <property type="project" value="InterPro"/>
</dbReference>
<accession>X1HF32</accession>
<reference evidence="2" key="1">
    <citation type="journal article" date="2014" name="Front. Microbiol.">
        <title>High frequency of phylogenetically diverse reductive dehalogenase-homologous genes in deep subseafloor sedimentary metagenomes.</title>
        <authorList>
            <person name="Kawai M."/>
            <person name="Futagami T."/>
            <person name="Toyoda A."/>
            <person name="Takaki Y."/>
            <person name="Nishi S."/>
            <person name="Hori S."/>
            <person name="Arai W."/>
            <person name="Tsubouchi T."/>
            <person name="Morono Y."/>
            <person name="Uchiyama I."/>
            <person name="Ito T."/>
            <person name="Fujiyama A."/>
            <person name="Inagaki F."/>
            <person name="Takami H."/>
        </authorList>
    </citation>
    <scope>NUCLEOTIDE SEQUENCE</scope>
    <source>
        <strain evidence="2">Expedition CK06-06</strain>
    </source>
</reference>
<dbReference type="InterPro" id="IPR000685">
    <property type="entry name" value="RuBisCO_lsu_C"/>
</dbReference>
<dbReference type="PANTHER" id="PTHR42704">
    <property type="entry name" value="RIBULOSE BISPHOSPHATE CARBOXYLASE"/>
    <property type="match status" value="1"/>
</dbReference>
<organism evidence="2">
    <name type="scientific">marine sediment metagenome</name>
    <dbReference type="NCBI Taxonomy" id="412755"/>
    <lineage>
        <taxon>unclassified sequences</taxon>
        <taxon>metagenomes</taxon>
        <taxon>ecological metagenomes</taxon>
    </lineage>
</organism>
<dbReference type="SUPFAM" id="SSF51649">
    <property type="entry name" value="RuBisCo, C-terminal domain"/>
    <property type="match status" value="1"/>
</dbReference>
<dbReference type="InterPro" id="IPR036376">
    <property type="entry name" value="RuBisCO_lsu_C_sf"/>
</dbReference>
<name>X1HF32_9ZZZZ</name>
<dbReference type="AlphaFoldDB" id="X1HF32"/>
<evidence type="ECO:0000313" key="2">
    <source>
        <dbReference type="EMBL" id="GAH43913.1"/>
    </source>
</evidence>
<feature type="domain" description="Ribulose bisphosphate carboxylase large subunit C-terminal" evidence="1">
    <location>
        <begin position="2"/>
        <end position="116"/>
    </location>
</feature>
<gene>
    <name evidence="2" type="ORF">S03H2_16887</name>
</gene>